<name>A0A699Z9F1_HAELA</name>
<feature type="chain" id="PRO_5025448918" description="TPR_REGION domain-containing protein" evidence="2">
    <location>
        <begin position="20"/>
        <end position="340"/>
    </location>
</feature>
<keyword evidence="2" id="KW-0732">Signal</keyword>
<organism evidence="3 4">
    <name type="scientific">Haematococcus lacustris</name>
    <name type="common">Green alga</name>
    <name type="synonym">Haematococcus pluvialis</name>
    <dbReference type="NCBI Taxonomy" id="44745"/>
    <lineage>
        <taxon>Eukaryota</taxon>
        <taxon>Viridiplantae</taxon>
        <taxon>Chlorophyta</taxon>
        <taxon>core chlorophytes</taxon>
        <taxon>Chlorophyceae</taxon>
        <taxon>CS clade</taxon>
        <taxon>Chlamydomonadales</taxon>
        <taxon>Haematococcaceae</taxon>
        <taxon>Haematococcus</taxon>
    </lineage>
</organism>
<dbReference type="Gene3D" id="1.25.40.10">
    <property type="entry name" value="Tetratricopeptide repeat domain"/>
    <property type="match status" value="1"/>
</dbReference>
<evidence type="ECO:0000313" key="4">
    <source>
        <dbReference type="Proteomes" id="UP000485058"/>
    </source>
</evidence>
<protein>
    <recommendedName>
        <fullName evidence="5">TPR_REGION domain-containing protein</fullName>
    </recommendedName>
</protein>
<dbReference type="SUPFAM" id="SSF48452">
    <property type="entry name" value="TPR-like"/>
    <property type="match status" value="1"/>
</dbReference>
<feature type="compositionally biased region" description="Basic and acidic residues" evidence="1">
    <location>
        <begin position="100"/>
        <end position="111"/>
    </location>
</feature>
<evidence type="ECO:0008006" key="5">
    <source>
        <dbReference type="Google" id="ProtNLM"/>
    </source>
</evidence>
<proteinExistence type="predicted"/>
<sequence>MVRSRACLLLLPWARLCKPLVERAGYSSATQLSPLLTALPATSHAGGQPASPVFPPHHLSFARDRWLSTSSTSLHASSKESEADLEASTNSNSVGNVSGSKEEPAKPKELRMSLQEALSSLVDAAVGMVEDNNLAGAISVLKEGIATFEPTFPASPELGELYNQVALLSLVAGDVEEAARHAEAAHDMTLRAFGPASVLTGHRALRLGVARFAQQRVKDAVGLLHTAVEALTPEAQLYLDLCMLSGASDAQQVQGLQERLLASVGSMKDTFGAQSMILSLALAQHDRVVHQALGAAQLDTTLCEALLKQHIRCGWQACRGQALQPGWVEKTCRGWVGQVV</sequence>
<gene>
    <name evidence="3" type="ORF">HaLaN_16198</name>
</gene>
<dbReference type="InterPro" id="IPR011990">
    <property type="entry name" value="TPR-like_helical_dom_sf"/>
</dbReference>
<dbReference type="AlphaFoldDB" id="A0A699Z9F1"/>
<keyword evidence="4" id="KW-1185">Reference proteome</keyword>
<evidence type="ECO:0000313" key="3">
    <source>
        <dbReference type="EMBL" id="GFH19277.1"/>
    </source>
</evidence>
<dbReference type="EMBL" id="BLLF01001435">
    <property type="protein sequence ID" value="GFH19277.1"/>
    <property type="molecule type" value="Genomic_DNA"/>
</dbReference>
<feature type="signal peptide" evidence="2">
    <location>
        <begin position="1"/>
        <end position="19"/>
    </location>
</feature>
<accession>A0A699Z9F1</accession>
<reference evidence="3 4" key="1">
    <citation type="submission" date="2020-02" db="EMBL/GenBank/DDBJ databases">
        <title>Draft genome sequence of Haematococcus lacustris strain NIES-144.</title>
        <authorList>
            <person name="Morimoto D."/>
            <person name="Nakagawa S."/>
            <person name="Yoshida T."/>
            <person name="Sawayama S."/>
        </authorList>
    </citation>
    <scope>NUCLEOTIDE SEQUENCE [LARGE SCALE GENOMIC DNA]</scope>
    <source>
        <strain evidence="3 4">NIES-144</strain>
    </source>
</reference>
<feature type="compositionally biased region" description="Low complexity" evidence="1">
    <location>
        <begin position="90"/>
        <end position="99"/>
    </location>
</feature>
<evidence type="ECO:0000256" key="1">
    <source>
        <dbReference type="SAM" id="MobiDB-lite"/>
    </source>
</evidence>
<comment type="caution">
    <text evidence="3">The sequence shown here is derived from an EMBL/GenBank/DDBJ whole genome shotgun (WGS) entry which is preliminary data.</text>
</comment>
<evidence type="ECO:0000256" key="2">
    <source>
        <dbReference type="SAM" id="SignalP"/>
    </source>
</evidence>
<feature type="region of interest" description="Disordered" evidence="1">
    <location>
        <begin position="77"/>
        <end position="111"/>
    </location>
</feature>
<dbReference type="Proteomes" id="UP000485058">
    <property type="component" value="Unassembled WGS sequence"/>
</dbReference>